<evidence type="ECO:0000256" key="3">
    <source>
        <dbReference type="ARBA" id="ARBA00022692"/>
    </source>
</evidence>
<evidence type="ECO:0000256" key="5">
    <source>
        <dbReference type="ARBA" id="ARBA00023136"/>
    </source>
</evidence>
<feature type="transmembrane region" description="Helical" evidence="6">
    <location>
        <begin position="123"/>
        <end position="141"/>
    </location>
</feature>
<dbReference type="InterPro" id="IPR045225">
    <property type="entry name" value="Uracil/uridine/allantoin_perm"/>
</dbReference>
<feature type="transmembrane region" description="Helical" evidence="6">
    <location>
        <begin position="161"/>
        <end position="177"/>
    </location>
</feature>
<comment type="similarity">
    <text evidence="2">Belongs to the purine-cytosine permease (2.A.39) family.</text>
</comment>
<proteinExistence type="inferred from homology"/>
<dbReference type="GO" id="GO:0015205">
    <property type="term" value="F:nucleobase transmembrane transporter activity"/>
    <property type="evidence" value="ECO:0007669"/>
    <property type="project" value="TreeGrafter"/>
</dbReference>
<sequence>MKYQLEENGIVTLTDHGTDVSKESPLWNEDLRPTTKEEHSWTGYNYASLWIGMCICLPAYSMAAGLISLGMNWWQAVGTIILGNCIVLIPILLNSHAGTKFGIPYPVYARIWFGSKGTHIPSIARAVIGAGWFGINCWFGGASIDTLLMAMTGWGNVPGHLPIAFIAFWALNVWIAYRGPEAIKRMEFWAAPALIVMSLALLVWALTAAGGWGPMLSAPSKFTTTGEFLKIFFPALTGAIAFWSTLALNIPDFCRYAKSQKAQIVGQSVSLPSTMGLFSFIGVAVASATVVVYGEAIWDPAALLAKFSPFAILLGTLGIVLATLTTNVAANIVAPARAIENLAPRKLSFGAGAIITGLFALLMQPWYILENFSNYIFLWLGYYAALLGPIDGIAIADYWLVRKRRLHLVELYKTDGIYSYAGGYNKHAIWSLVAGVVFLFICKWTPGLGIIWDNAWFIGLLISGLLYWALMKEDASLISAEQYDSITLKGGARKGQSFEHIS</sequence>
<dbReference type="EMBL" id="RHHQ01000017">
    <property type="protein sequence ID" value="RNB84675.1"/>
    <property type="molecule type" value="Genomic_DNA"/>
</dbReference>
<evidence type="ECO:0000256" key="4">
    <source>
        <dbReference type="ARBA" id="ARBA00022989"/>
    </source>
</evidence>
<keyword evidence="5 6" id="KW-0472">Membrane</keyword>
<evidence type="ECO:0000256" key="2">
    <source>
        <dbReference type="ARBA" id="ARBA00008974"/>
    </source>
</evidence>
<feature type="transmembrane region" description="Helical" evidence="6">
    <location>
        <begin position="452"/>
        <end position="470"/>
    </location>
</feature>
<dbReference type="OrthoDB" id="9780088at2"/>
<evidence type="ECO:0000256" key="1">
    <source>
        <dbReference type="ARBA" id="ARBA00004141"/>
    </source>
</evidence>
<comment type="caution">
    <text evidence="7">The sequence shown here is derived from an EMBL/GenBank/DDBJ whole genome shotgun (WGS) entry which is preliminary data.</text>
</comment>
<evidence type="ECO:0000313" key="8">
    <source>
        <dbReference type="Proteomes" id="UP000271031"/>
    </source>
</evidence>
<dbReference type="Proteomes" id="UP000271031">
    <property type="component" value="Unassembled WGS sequence"/>
</dbReference>
<dbReference type="AlphaFoldDB" id="A0A3M8DBI7"/>
<dbReference type="PANTHER" id="PTHR30618:SF0">
    <property type="entry name" value="PURINE-URACIL PERMEASE NCS1"/>
    <property type="match status" value="1"/>
</dbReference>
<feature type="transmembrane region" description="Helical" evidence="6">
    <location>
        <begin position="46"/>
        <end position="67"/>
    </location>
</feature>
<comment type="subcellular location">
    <subcellularLocation>
        <location evidence="1">Membrane</location>
        <topology evidence="1">Multi-pass membrane protein</topology>
    </subcellularLocation>
</comment>
<dbReference type="CDD" id="cd11485">
    <property type="entry name" value="SLC-NCS1sbd_YbbW-like"/>
    <property type="match status" value="1"/>
</dbReference>
<dbReference type="InterPro" id="IPR001248">
    <property type="entry name" value="Pur-cyt_permease"/>
</dbReference>
<name>A0A3M8DBI7_9BACL</name>
<feature type="transmembrane region" description="Helical" evidence="6">
    <location>
        <begin position="73"/>
        <end position="93"/>
    </location>
</feature>
<feature type="transmembrane region" description="Helical" evidence="6">
    <location>
        <begin position="275"/>
        <end position="298"/>
    </location>
</feature>
<dbReference type="GO" id="GO:0005886">
    <property type="term" value="C:plasma membrane"/>
    <property type="evidence" value="ECO:0007669"/>
    <property type="project" value="TreeGrafter"/>
</dbReference>
<keyword evidence="3 6" id="KW-0812">Transmembrane</keyword>
<protein>
    <submittedName>
        <fullName evidence="7">Nitrate reductase</fullName>
    </submittedName>
</protein>
<feature type="transmembrane region" description="Helical" evidence="6">
    <location>
        <begin position="189"/>
        <end position="211"/>
    </location>
</feature>
<feature type="transmembrane region" description="Helical" evidence="6">
    <location>
        <begin position="380"/>
        <end position="401"/>
    </location>
</feature>
<feature type="transmembrane region" description="Helical" evidence="6">
    <location>
        <begin position="428"/>
        <end position="446"/>
    </location>
</feature>
<dbReference type="Gene3D" id="1.10.4160.10">
    <property type="entry name" value="Hydantoin permease"/>
    <property type="match status" value="1"/>
</dbReference>
<dbReference type="RefSeq" id="WP_122919957.1">
    <property type="nucleotide sequence ID" value="NZ_RHHQ01000017.1"/>
</dbReference>
<accession>A0A3M8DBI7</accession>
<evidence type="ECO:0000256" key="6">
    <source>
        <dbReference type="SAM" id="Phobius"/>
    </source>
</evidence>
<keyword evidence="4 6" id="KW-1133">Transmembrane helix</keyword>
<evidence type="ECO:0000313" key="7">
    <source>
        <dbReference type="EMBL" id="RNB84675.1"/>
    </source>
</evidence>
<feature type="transmembrane region" description="Helical" evidence="6">
    <location>
        <begin position="347"/>
        <end position="368"/>
    </location>
</feature>
<reference evidence="7 8" key="1">
    <citation type="submission" date="2018-10" db="EMBL/GenBank/DDBJ databases">
        <title>Phylogenomics of Brevibacillus.</title>
        <authorList>
            <person name="Dunlap C."/>
        </authorList>
    </citation>
    <scope>NUCLEOTIDE SEQUENCE [LARGE SCALE GENOMIC DNA]</scope>
    <source>
        <strain evidence="7 8">JCM 15716</strain>
    </source>
</reference>
<feature type="transmembrane region" description="Helical" evidence="6">
    <location>
        <begin position="310"/>
        <end position="335"/>
    </location>
</feature>
<gene>
    <name evidence="7" type="ORF">EDM56_21460</name>
</gene>
<feature type="transmembrane region" description="Helical" evidence="6">
    <location>
        <begin position="231"/>
        <end position="254"/>
    </location>
</feature>
<dbReference type="PANTHER" id="PTHR30618">
    <property type="entry name" value="NCS1 FAMILY PURINE/PYRIMIDINE TRANSPORTER"/>
    <property type="match status" value="1"/>
</dbReference>
<organism evidence="7 8">
    <name type="scientific">Brevibacillus fluminis</name>
    <dbReference type="NCBI Taxonomy" id="511487"/>
    <lineage>
        <taxon>Bacteria</taxon>
        <taxon>Bacillati</taxon>
        <taxon>Bacillota</taxon>
        <taxon>Bacilli</taxon>
        <taxon>Bacillales</taxon>
        <taxon>Paenibacillaceae</taxon>
        <taxon>Brevibacillus</taxon>
    </lineage>
</organism>
<dbReference type="Pfam" id="PF02133">
    <property type="entry name" value="Transp_cyt_pur"/>
    <property type="match status" value="1"/>
</dbReference>
<keyword evidence="8" id="KW-1185">Reference proteome</keyword>